<reference evidence="1 2" key="1">
    <citation type="submission" date="2019-02" db="EMBL/GenBank/DDBJ databases">
        <title>Deep-cultivation of Planctomycetes and their phenomic and genomic characterization uncovers novel biology.</title>
        <authorList>
            <person name="Wiegand S."/>
            <person name="Jogler M."/>
            <person name="Boedeker C."/>
            <person name="Pinto D."/>
            <person name="Vollmers J."/>
            <person name="Rivas-Marin E."/>
            <person name="Kohn T."/>
            <person name="Peeters S.H."/>
            <person name="Heuer A."/>
            <person name="Rast P."/>
            <person name="Oberbeckmann S."/>
            <person name="Bunk B."/>
            <person name="Jeske O."/>
            <person name="Meyerdierks A."/>
            <person name="Storesund J.E."/>
            <person name="Kallscheuer N."/>
            <person name="Luecker S."/>
            <person name="Lage O.M."/>
            <person name="Pohl T."/>
            <person name="Merkel B.J."/>
            <person name="Hornburger P."/>
            <person name="Mueller R.-W."/>
            <person name="Bruemmer F."/>
            <person name="Labrenz M."/>
            <person name="Spormann A.M."/>
            <person name="Op den Camp H."/>
            <person name="Overmann J."/>
            <person name="Amann R."/>
            <person name="Jetten M.S.M."/>
            <person name="Mascher T."/>
            <person name="Medema M.H."/>
            <person name="Devos D.P."/>
            <person name="Kaster A.-K."/>
            <person name="Ovreas L."/>
            <person name="Rohde M."/>
            <person name="Galperin M.Y."/>
            <person name="Jogler C."/>
        </authorList>
    </citation>
    <scope>NUCLEOTIDE SEQUENCE [LARGE SCALE GENOMIC DNA]</scope>
    <source>
        <strain evidence="1 2">ETA_A8</strain>
    </source>
</reference>
<name>A0A517YKP6_9BACT</name>
<evidence type="ECO:0000313" key="1">
    <source>
        <dbReference type="EMBL" id="QDU30797.1"/>
    </source>
</evidence>
<proteinExistence type="predicted"/>
<sequence length="56" mass="6056">MSWEAVNPVFEGVPRARSVTNAEKSFCGTIADHQNAKAVTPKEVGTVRVENLADNI</sequence>
<dbReference type="AlphaFoldDB" id="A0A517YKP6"/>
<accession>A0A517YKP6</accession>
<keyword evidence="2" id="KW-1185">Reference proteome</keyword>
<organism evidence="1 2">
    <name type="scientific">Anatilimnocola aggregata</name>
    <dbReference type="NCBI Taxonomy" id="2528021"/>
    <lineage>
        <taxon>Bacteria</taxon>
        <taxon>Pseudomonadati</taxon>
        <taxon>Planctomycetota</taxon>
        <taxon>Planctomycetia</taxon>
        <taxon>Pirellulales</taxon>
        <taxon>Pirellulaceae</taxon>
        <taxon>Anatilimnocola</taxon>
    </lineage>
</organism>
<dbReference type="KEGG" id="aagg:ETAA8_59460"/>
<dbReference type="EMBL" id="CP036274">
    <property type="protein sequence ID" value="QDU30797.1"/>
    <property type="molecule type" value="Genomic_DNA"/>
</dbReference>
<protein>
    <submittedName>
        <fullName evidence="1">Uncharacterized protein</fullName>
    </submittedName>
</protein>
<gene>
    <name evidence="1" type="ORF">ETAA8_59460</name>
</gene>
<dbReference type="Proteomes" id="UP000315017">
    <property type="component" value="Chromosome"/>
</dbReference>
<evidence type="ECO:0000313" key="2">
    <source>
        <dbReference type="Proteomes" id="UP000315017"/>
    </source>
</evidence>